<keyword evidence="1" id="KW-1133">Transmembrane helix</keyword>
<keyword evidence="1" id="KW-0812">Transmembrane</keyword>
<sequence length="153" mass="17507">MELITRIHNNGLKLAVKYKMTDYERIMVLVNGAFIILYGSRMLASKNTKNTLSRPDIIELNKQTKHMRLSLDCRHIVLEEKEVNPATSKKKTTKHTDKLLIVRKIGVNDVNYVYRPTDGSNDVSANISQTDHFLHGYPPFFSNAIVNNEALIH</sequence>
<feature type="transmembrane region" description="Helical" evidence="1">
    <location>
        <begin position="26"/>
        <end position="44"/>
    </location>
</feature>
<accession>X6M253</accession>
<dbReference type="EMBL" id="ASPP01026545">
    <property type="protein sequence ID" value="ETO07065.1"/>
    <property type="molecule type" value="Genomic_DNA"/>
</dbReference>
<keyword evidence="1" id="KW-0472">Membrane</keyword>
<organism evidence="2 3">
    <name type="scientific">Reticulomyxa filosa</name>
    <dbReference type="NCBI Taxonomy" id="46433"/>
    <lineage>
        <taxon>Eukaryota</taxon>
        <taxon>Sar</taxon>
        <taxon>Rhizaria</taxon>
        <taxon>Retaria</taxon>
        <taxon>Foraminifera</taxon>
        <taxon>Monothalamids</taxon>
        <taxon>Reticulomyxidae</taxon>
        <taxon>Reticulomyxa</taxon>
    </lineage>
</organism>
<proteinExistence type="predicted"/>
<reference evidence="2 3" key="1">
    <citation type="journal article" date="2013" name="Curr. Biol.">
        <title>The Genome of the Foraminiferan Reticulomyxa filosa.</title>
        <authorList>
            <person name="Glockner G."/>
            <person name="Hulsmann N."/>
            <person name="Schleicher M."/>
            <person name="Noegel A.A."/>
            <person name="Eichinger L."/>
            <person name="Gallinger C."/>
            <person name="Pawlowski J."/>
            <person name="Sierra R."/>
            <person name="Euteneuer U."/>
            <person name="Pillet L."/>
            <person name="Moustafa A."/>
            <person name="Platzer M."/>
            <person name="Groth M."/>
            <person name="Szafranski K."/>
            <person name="Schliwa M."/>
        </authorList>
    </citation>
    <scope>NUCLEOTIDE SEQUENCE [LARGE SCALE GENOMIC DNA]</scope>
</reference>
<dbReference type="AlphaFoldDB" id="X6M253"/>
<dbReference type="Proteomes" id="UP000023152">
    <property type="component" value="Unassembled WGS sequence"/>
</dbReference>
<comment type="caution">
    <text evidence="2">The sequence shown here is derived from an EMBL/GenBank/DDBJ whole genome shotgun (WGS) entry which is preliminary data.</text>
</comment>
<evidence type="ECO:0000313" key="2">
    <source>
        <dbReference type="EMBL" id="ETO07065.1"/>
    </source>
</evidence>
<evidence type="ECO:0000256" key="1">
    <source>
        <dbReference type="SAM" id="Phobius"/>
    </source>
</evidence>
<gene>
    <name evidence="2" type="ORF">RFI_30327</name>
</gene>
<name>X6M253_RETFI</name>
<keyword evidence="3" id="KW-1185">Reference proteome</keyword>
<protein>
    <submittedName>
        <fullName evidence="2">Uncharacterized protein</fullName>
    </submittedName>
</protein>
<evidence type="ECO:0000313" key="3">
    <source>
        <dbReference type="Proteomes" id="UP000023152"/>
    </source>
</evidence>